<proteinExistence type="predicted"/>
<dbReference type="Proteomes" id="UP000557842">
    <property type="component" value="Unassembled WGS sequence"/>
</dbReference>
<dbReference type="Proteomes" id="UP000535509">
    <property type="component" value="Unassembled WGS sequence"/>
</dbReference>
<dbReference type="SMART" id="SM00448">
    <property type="entry name" value="REC"/>
    <property type="match status" value="1"/>
</dbReference>
<sequence>MKKINVLVVDDDEISLKLLELMLKNNPLVAQIIKAKNGLEGINILESKFDTGLILLDLSMPVMNGIEFLINLESREYLSMIPVVVISTDETKKQEVFKLGAYDFILKPIRQKELNMVVENAMNILL</sequence>
<dbReference type="EMBL" id="AABTCC010000008">
    <property type="protein sequence ID" value="EAI8858980.1"/>
    <property type="molecule type" value="Genomic_DNA"/>
</dbReference>
<evidence type="ECO:0000256" key="6">
    <source>
        <dbReference type="PROSITE-ProRule" id="PRU00169"/>
    </source>
</evidence>
<dbReference type="PANTHER" id="PTHR44591:SF14">
    <property type="entry name" value="PROTEIN PILG"/>
    <property type="match status" value="1"/>
</dbReference>
<evidence type="ECO:0000313" key="13">
    <source>
        <dbReference type="Proteomes" id="UP000557842"/>
    </source>
</evidence>
<dbReference type="GO" id="GO:0000160">
    <property type="term" value="P:phosphorelay signal transduction system"/>
    <property type="evidence" value="ECO:0007669"/>
    <property type="project" value="UniProtKB-KW"/>
</dbReference>
<evidence type="ECO:0000259" key="7">
    <source>
        <dbReference type="PROSITE" id="PS50110"/>
    </source>
</evidence>
<evidence type="ECO:0000313" key="8">
    <source>
        <dbReference type="EMBL" id="EAI5407804.1"/>
    </source>
</evidence>
<dbReference type="AlphaFoldDB" id="A0A5L8QRW3"/>
<feature type="modified residue" description="4-aspartylphosphate" evidence="6">
    <location>
        <position position="57"/>
    </location>
</feature>
<name>A0A5L8QRW3_CAMFE</name>
<reference evidence="10 13" key="1">
    <citation type="submission" date="2018-05" db="EMBL/GenBank/DDBJ databases">
        <authorList>
            <consortium name="PulseNet: The National Subtyping Network for Foodborne Disease Surveillance"/>
            <person name="Tarr C.L."/>
            <person name="Trees E."/>
            <person name="Katz L.S."/>
            <person name="Carleton-Romer H.A."/>
            <person name="Stroika S."/>
            <person name="Kucerova Z."/>
            <person name="Roache K.F."/>
            <person name="Sabol A.L."/>
            <person name="Besser J."/>
            <person name="Gerner-Smidt P."/>
        </authorList>
    </citation>
    <scope>NUCLEOTIDE SEQUENCE</scope>
    <source>
        <strain evidence="10">2014D-0197</strain>
        <strain evidence="8 13">2016D-0221</strain>
        <strain evidence="11">D4313</strain>
        <strain evidence="9 12">PNUSAC001503</strain>
    </source>
</reference>
<dbReference type="GeneID" id="61065094"/>
<comment type="cofactor">
    <cofactor evidence="1">
        <name>Mg(2+)</name>
        <dbReference type="ChEBI" id="CHEBI:18420"/>
    </cofactor>
</comment>
<dbReference type="SUPFAM" id="SSF52172">
    <property type="entry name" value="CheY-like"/>
    <property type="match status" value="1"/>
</dbReference>
<keyword evidence="12" id="KW-1185">Reference proteome</keyword>
<dbReference type="Gene3D" id="3.40.50.2300">
    <property type="match status" value="1"/>
</dbReference>
<dbReference type="InterPro" id="IPR011006">
    <property type="entry name" value="CheY-like_superfamily"/>
</dbReference>
<dbReference type="GO" id="GO:0006935">
    <property type="term" value="P:chemotaxis"/>
    <property type="evidence" value="ECO:0007669"/>
    <property type="project" value="UniProtKB-KW"/>
</dbReference>
<dbReference type="EMBL" id="AACCXK010000010">
    <property type="protein sequence ID" value="EAK0453328.1"/>
    <property type="molecule type" value="Genomic_DNA"/>
</dbReference>
<dbReference type="Pfam" id="PF00072">
    <property type="entry name" value="Response_reg"/>
    <property type="match status" value="1"/>
</dbReference>
<dbReference type="EMBL" id="AACCXM010000001">
    <property type="protein sequence ID" value="EAK0467777.1"/>
    <property type="molecule type" value="Genomic_DNA"/>
</dbReference>
<keyword evidence="3 6" id="KW-0597">Phosphoprotein</keyword>
<keyword evidence="5" id="KW-0902">Two-component regulatory system</keyword>
<keyword evidence="2" id="KW-0145">Chemotaxis</keyword>
<evidence type="ECO:0000313" key="10">
    <source>
        <dbReference type="EMBL" id="EAK0453328.1"/>
    </source>
</evidence>
<evidence type="ECO:0000256" key="1">
    <source>
        <dbReference type="ARBA" id="ARBA00001946"/>
    </source>
</evidence>
<evidence type="ECO:0000256" key="3">
    <source>
        <dbReference type="ARBA" id="ARBA00022553"/>
    </source>
</evidence>
<dbReference type="GO" id="GO:0097588">
    <property type="term" value="P:archaeal or bacterial-type flagellum-dependent cell motility"/>
    <property type="evidence" value="ECO:0007669"/>
    <property type="project" value="UniProtKB-KW"/>
</dbReference>
<feature type="domain" description="Response regulatory" evidence="7">
    <location>
        <begin position="5"/>
        <end position="122"/>
    </location>
</feature>
<evidence type="ECO:0000313" key="12">
    <source>
        <dbReference type="Proteomes" id="UP000535509"/>
    </source>
</evidence>
<protein>
    <submittedName>
        <fullName evidence="10">Response regulator</fullName>
    </submittedName>
</protein>
<organism evidence="10">
    <name type="scientific">Campylobacter fetus</name>
    <dbReference type="NCBI Taxonomy" id="196"/>
    <lineage>
        <taxon>Bacteria</taxon>
        <taxon>Pseudomonadati</taxon>
        <taxon>Campylobacterota</taxon>
        <taxon>Epsilonproteobacteria</taxon>
        <taxon>Campylobacterales</taxon>
        <taxon>Campylobacteraceae</taxon>
        <taxon>Campylobacter</taxon>
    </lineage>
</organism>
<evidence type="ECO:0000256" key="5">
    <source>
        <dbReference type="ARBA" id="ARBA00023012"/>
    </source>
</evidence>
<dbReference type="PROSITE" id="PS50110">
    <property type="entry name" value="RESPONSE_REGULATORY"/>
    <property type="match status" value="1"/>
</dbReference>
<comment type="caution">
    <text evidence="10">The sequence shown here is derived from an EMBL/GenBank/DDBJ whole genome shotgun (WGS) entry which is preliminary data.</text>
</comment>
<dbReference type="OMA" id="CYRIGIA"/>
<dbReference type="RefSeq" id="WP_011732143.1">
    <property type="nucleotide sequence ID" value="NZ_AABUZP020000005.1"/>
</dbReference>
<dbReference type="InterPro" id="IPR050595">
    <property type="entry name" value="Bact_response_regulator"/>
</dbReference>
<dbReference type="InterPro" id="IPR001789">
    <property type="entry name" value="Sig_transdc_resp-reg_receiver"/>
</dbReference>
<evidence type="ECO:0000313" key="11">
    <source>
        <dbReference type="EMBL" id="EAK0467777.1"/>
    </source>
</evidence>
<evidence type="ECO:0000256" key="2">
    <source>
        <dbReference type="ARBA" id="ARBA00022500"/>
    </source>
</evidence>
<accession>A0A5L8QRW3</accession>
<evidence type="ECO:0000313" key="9">
    <source>
        <dbReference type="EMBL" id="EAI8858980.1"/>
    </source>
</evidence>
<dbReference type="EMBL" id="AABQDW010000005">
    <property type="protein sequence ID" value="EAI5407804.1"/>
    <property type="molecule type" value="Genomic_DNA"/>
</dbReference>
<keyword evidence="4" id="KW-0283">Flagellar rotation</keyword>
<evidence type="ECO:0000256" key="4">
    <source>
        <dbReference type="ARBA" id="ARBA00022779"/>
    </source>
</evidence>
<dbReference type="PANTHER" id="PTHR44591">
    <property type="entry name" value="STRESS RESPONSE REGULATOR PROTEIN 1"/>
    <property type="match status" value="1"/>
</dbReference>
<gene>
    <name evidence="10" type="ORF">AAH17_06590</name>
    <name evidence="11" type="ORF">AAH24_00110</name>
    <name evidence="8" type="ORF">BVH53_03725</name>
    <name evidence="9" type="ORF">CX802_03830</name>
</gene>